<evidence type="ECO:0000313" key="1">
    <source>
        <dbReference type="EMBL" id="EMZ40466.1"/>
    </source>
</evidence>
<organism evidence="1 2">
    <name type="scientific">Atopobium minutum 10063974</name>
    <dbReference type="NCBI Taxonomy" id="997872"/>
    <lineage>
        <taxon>Bacteria</taxon>
        <taxon>Bacillati</taxon>
        <taxon>Actinomycetota</taxon>
        <taxon>Coriobacteriia</taxon>
        <taxon>Coriobacteriales</taxon>
        <taxon>Atopobiaceae</taxon>
        <taxon>Atopobium</taxon>
    </lineage>
</organism>
<comment type="caution">
    <text evidence="1">The sequence shown here is derived from an EMBL/GenBank/DDBJ whole genome shotgun (WGS) entry which is preliminary data.</text>
</comment>
<dbReference type="PATRIC" id="fig|997872.3.peg.1417"/>
<dbReference type="EMBL" id="AGXC01000003">
    <property type="protein sequence ID" value="EMZ40466.1"/>
    <property type="molecule type" value="Genomic_DNA"/>
</dbReference>
<evidence type="ECO:0000313" key="2">
    <source>
        <dbReference type="Proteomes" id="UP000012651"/>
    </source>
</evidence>
<proteinExistence type="predicted"/>
<sequence length="118" mass="14073">MEHLCEHERGVFIKAIRSSSVIDEFQDIFKEAKVEPQGDPYYGFYPADCAPTVLKVIQKRFNELTDEERRNIEWFKTDFNKFGTWNLSYWVEHVALLCTQRLCTKAMETGHPIWFQFM</sequence>
<keyword evidence="2" id="KW-1185">Reference proteome</keyword>
<dbReference type="HOGENOM" id="CLU_2068261_0_0_11"/>
<dbReference type="AlphaFoldDB" id="N2BJS7"/>
<reference evidence="1 2" key="1">
    <citation type="submission" date="2013-03" db="EMBL/GenBank/DDBJ databases">
        <title>The Genome Sequence of Atopobium minutum 10063974.</title>
        <authorList>
            <consortium name="The Broad Institute Genome Sequencing Platform"/>
            <person name="Earl A."/>
            <person name="Ward D."/>
            <person name="Feldgarden M."/>
            <person name="Gevers D."/>
            <person name="Lambert T."/>
            <person name="Marvaud J.-C."/>
            <person name="Courvalin P."/>
            <person name="Walker B."/>
            <person name="Young S.K."/>
            <person name="Zeng Q."/>
            <person name="Gargeya S."/>
            <person name="Fitzgerald M."/>
            <person name="Haas B."/>
            <person name="Abouelleil A."/>
            <person name="Alvarado L."/>
            <person name="Arachchi H.M."/>
            <person name="Berlin A.M."/>
            <person name="Chapman S.B."/>
            <person name="Dewar J."/>
            <person name="Goldberg J."/>
            <person name="Griggs A."/>
            <person name="Gujja S."/>
            <person name="Hansen M."/>
            <person name="Howarth C."/>
            <person name="Imamovic A."/>
            <person name="Larimer J."/>
            <person name="McCowan C."/>
            <person name="Murphy C."/>
            <person name="Neiman D."/>
            <person name="Pearson M."/>
            <person name="Priest M."/>
            <person name="Roberts A."/>
            <person name="Saif S."/>
            <person name="Shea T."/>
            <person name="Sisk P."/>
            <person name="Sykes S."/>
            <person name="Wortman J."/>
            <person name="Nusbaum C."/>
            <person name="Birren B."/>
        </authorList>
    </citation>
    <scope>NUCLEOTIDE SEQUENCE [LARGE SCALE GENOMIC DNA]</scope>
    <source>
        <strain evidence="1 2">10063974</strain>
    </source>
</reference>
<name>N2BJS7_9ACTN</name>
<accession>N2BJS7</accession>
<protein>
    <submittedName>
        <fullName evidence="1">Uncharacterized protein</fullName>
    </submittedName>
</protein>
<dbReference type="Proteomes" id="UP000012651">
    <property type="component" value="Unassembled WGS sequence"/>
</dbReference>
<gene>
    <name evidence="1" type="ORF">HMPREF1091_01409</name>
</gene>